<name>A0A5B7D8T7_PORTR</name>
<evidence type="ECO:0000256" key="1">
    <source>
        <dbReference type="SAM" id="MobiDB-lite"/>
    </source>
</evidence>
<organism evidence="2 3">
    <name type="scientific">Portunus trituberculatus</name>
    <name type="common">Swimming crab</name>
    <name type="synonym">Neptunus trituberculatus</name>
    <dbReference type="NCBI Taxonomy" id="210409"/>
    <lineage>
        <taxon>Eukaryota</taxon>
        <taxon>Metazoa</taxon>
        <taxon>Ecdysozoa</taxon>
        <taxon>Arthropoda</taxon>
        <taxon>Crustacea</taxon>
        <taxon>Multicrustacea</taxon>
        <taxon>Malacostraca</taxon>
        <taxon>Eumalacostraca</taxon>
        <taxon>Eucarida</taxon>
        <taxon>Decapoda</taxon>
        <taxon>Pleocyemata</taxon>
        <taxon>Brachyura</taxon>
        <taxon>Eubrachyura</taxon>
        <taxon>Portunoidea</taxon>
        <taxon>Portunidae</taxon>
        <taxon>Portuninae</taxon>
        <taxon>Portunus</taxon>
    </lineage>
</organism>
<feature type="region of interest" description="Disordered" evidence="1">
    <location>
        <begin position="66"/>
        <end position="85"/>
    </location>
</feature>
<evidence type="ECO:0000313" key="2">
    <source>
        <dbReference type="EMBL" id="MPC17633.1"/>
    </source>
</evidence>
<keyword evidence="3" id="KW-1185">Reference proteome</keyword>
<protein>
    <submittedName>
        <fullName evidence="2">Uncharacterized protein</fullName>
    </submittedName>
</protein>
<reference evidence="2 3" key="1">
    <citation type="submission" date="2019-05" db="EMBL/GenBank/DDBJ databases">
        <title>Another draft genome of Portunus trituberculatus and its Hox gene families provides insights of decapod evolution.</title>
        <authorList>
            <person name="Jeong J.-H."/>
            <person name="Song I."/>
            <person name="Kim S."/>
            <person name="Choi T."/>
            <person name="Kim D."/>
            <person name="Ryu S."/>
            <person name="Kim W."/>
        </authorList>
    </citation>
    <scope>NUCLEOTIDE SEQUENCE [LARGE SCALE GENOMIC DNA]</scope>
    <source>
        <tissue evidence="2">Muscle</tissue>
    </source>
</reference>
<dbReference type="Proteomes" id="UP000324222">
    <property type="component" value="Unassembled WGS sequence"/>
</dbReference>
<comment type="caution">
    <text evidence="2">The sequence shown here is derived from an EMBL/GenBank/DDBJ whole genome shotgun (WGS) entry which is preliminary data.</text>
</comment>
<accession>A0A5B7D8T7</accession>
<feature type="compositionally biased region" description="Basic and acidic residues" evidence="1">
    <location>
        <begin position="69"/>
        <end position="79"/>
    </location>
</feature>
<gene>
    <name evidence="2" type="ORF">E2C01_010496</name>
</gene>
<evidence type="ECO:0000313" key="3">
    <source>
        <dbReference type="Proteomes" id="UP000324222"/>
    </source>
</evidence>
<dbReference type="AlphaFoldDB" id="A0A5B7D8T7"/>
<proteinExistence type="predicted"/>
<dbReference type="EMBL" id="VSRR010000608">
    <property type="protein sequence ID" value="MPC17633.1"/>
    <property type="molecule type" value="Genomic_DNA"/>
</dbReference>
<sequence>MLHKLWHTTTTTTTTYARLLSLAVSAKITKNNSNWTMRDISYFQASFCFTNLGIIDFLGVDAITSPSERSQDSEGESDRPSSSSSVVVGMFSSELPLSWRTLSGCGLGGHVSAGLSVWFANGDFGDLVGTAE</sequence>